<dbReference type="PANTHER" id="PTHR24171">
    <property type="entry name" value="ANKYRIN REPEAT DOMAIN-CONTAINING PROTEIN 39-RELATED"/>
    <property type="match status" value="1"/>
</dbReference>
<proteinExistence type="predicted"/>
<name>A0ABD2WKT8_9HYME</name>
<dbReference type="Pfam" id="PF12796">
    <property type="entry name" value="Ank_2"/>
    <property type="match status" value="2"/>
</dbReference>
<dbReference type="SUPFAM" id="SSF48403">
    <property type="entry name" value="Ankyrin repeat"/>
    <property type="match status" value="1"/>
</dbReference>
<dbReference type="Gene3D" id="1.25.40.20">
    <property type="entry name" value="Ankyrin repeat-containing domain"/>
    <property type="match status" value="2"/>
</dbReference>
<evidence type="ECO:0000313" key="5">
    <source>
        <dbReference type="Proteomes" id="UP001627154"/>
    </source>
</evidence>
<keyword evidence="5" id="KW-1185">Reference proteome</keyword>
<keyword evidence="2 3" id="KW-0040">ANK repeat</keyword>
<comment type="caution">
    <text evidence="4">The sequence shown here is derived from an EMBL/GenBank/DDBJ whole genome shotgun (WGS) entry which is preliminary data.</text>
</comment>
<dbReference type="Proteomes" id="UP001627154">
    <property type="component" value="Unassembled WGS sequence"/>
</dbReference>
<evidence type="ECO:0000313" key="4">
    <source>
        <dbReference type="EMBL" id="KAL3393191.1"/>
    </source>
</evidence>
<feature type="repeat" description="ANK" evidence="3">
    <location>
        <begin position="186"/>
        <end position="218"/>
    </location>
</feature>
<evidence type="ECO:0000256" key="2">
    <source>
        <dbReference type="ARBA" id="ARBA00023043"/>
    </source>
</evidence>
<reference evidence="4 5" key="1">
    <citation type="journal article" date="2024" name="bioRxiv">
        <title>A reference genome for Trichogramma kaykai: A tiny desert-dwelling parasitoid wasp with competing sex-ratio distorters.</title>
        <authorList>
            <person name="Culotta J."/>
            <person name="Lindsey A.R."/>
        </authorList>
    </citation>
    <scope>NUCLEOTIDE SEQUENCE [LARGE SCALE GENOMIC DNA]</scope>
    <source>
        <strain evidence="4 5">KSX58</strain>
    </source>
</reference>
<feature type="repeat" description="ANK" evidence="3">
    <location>
        <begin position="291"/>
        <end position="324"/>
    </location>
</feature>
<dbReference type="InterPro" id="IPR036770">
    <property type="entry name" value="Ankyrin_rpt-contain_sf"/>
</dbReference>
<dbReference type="PROSITE" id="PS50088">
    <property type="entry name" value="ANK_REPEAT"/>
    <property type="match status" value="2"/>
</dbReference>
<gene>
    <name evidence="4" type="ORF">TKK_012440</name>
</gene>
<accession>A0ABD2WKT8</accession>
<organism evidence="4 5">
    <name type="scientific">Trichogramma kaykai</name>
    <dbReference type="NCBI Taxonomy" id="54128"/>
    <lineage>
        <taxon>Eukaryota</taxon>
        <taxon>Metazoa</taxon>
        <taxon>Ecdysozoa</taxon>
        <taxon>Arthropoda</taxon>
        <taxon>Hexapoda</taxon>
        <taxon>Insecta</taxon>
        <taxon>Pterygota</taxon>
        <taxon>Neoptera</taxon>
        <taxon>Endopterygota</taxon>
        <taxon>Hymenoptera</taxon>
        <taxon>Apocrita</taxon>
        <taxon>Proctotrupomorpha</taxon>
        <taxon>Chalcidoidea</taxon>
        <taxon>Trichogrammatidae</taxon>
        <taxon>Trichogramma</taxon>
    </lineage>
</organism>
<dbReference type="InterPro" id="IPR002110">
    <property type="entry name" value="Ankyrin_rpt"/>
</dbReference>
<dbReference type="PROSITE" id="PS50297">
    <property type="entry name" value="ANK_REP_REGION"/>
    <property type="match status" value="2"/>
</dbReference>
<protein>
    <submittedName>
        <fullName evidence="4">Uncharacterized protein</fullName>
    </submittedName>
</protein>
<sequence>MSREIQVSQCAESQIKEMRSLRRELVNNWKIEDERNKLFEKFGILIGAWQDSLPELRDVFERKEIDWLLSEDLRNSTIQDDGLRSTPIVDFTISASYRDEPALDLDGAPILRRTTALHHLAGRERSQWDVVASKLFRIYDKLEANYVDVESDRTHFHVACEFGCEEVVEKFLVAGQVDPDCRLPRTGDPALYLALRRGCRQVLELLLRHGANPNLMDAQGSTPLHLIARSRDRYFGSDRLDLMRVFFEIRPTIAALQRKSEQSSHDSNFPANLFEAYKDLRFARINDLDGEGNSALHLALLADATDEAAEFLLRRGADPNLANRGRGWTALHVLCARDHYSENLRTFLAICDEISQPVQLEVRDNFDRSPLEWAVSNCLPDAVNVLLDRGAQLSSFVFPAERFERRTTLTHAWRLRLAGGALACIERLQIAGYDFQQALSVMDFFCDHGMIERSRVEGARDWYNDEDFVAAARACPITRNLSLDDLIRLSPNQAASRLEPLHYHELAESWRRWDIPDRHAEACVRHLCEKASRPFFRRWALYPFWDLTHRRLPVEMCERIIEDLSNEDFHGIVVAERTVRQ</sequence>
<keyword evidence="1" id="KW-0677">Repeat</keyword>
<evidence type="ECO:0000256" key="3">
    <source>
        <dbReference type="PROSITE-ProRule" id="PRU00023"/>
    </source>
</evidence>
<evidence type="ECO:0000256" key="1">
    <source>
        <dbReference type="ARBA" id="ARBA00022737"/>
    </source>
</evidence>
<dbReference type="AlphaFoldDB" id="A0ABD2WKT8"/>
<dbReference type="EMBL" id="JBJJXI010000100">
    <property type="protein sequence ID" value="KAL3393191.1"/>
    <property type="molecule type" value="Genomic_DNA"/>
</dbReference>
<dbReference type="SMART" id="SM00248">
    <property type="entry name" value="ANK"/>
    <property type="match status" value="6"/>
</dbReference>